<dbReference type="Gene3D" id="3.40.50.2000">
    <property type="entry name" value="Glycogen Phosphorylase B"/>
    <property type="match status" value="1"/>
</dbReference>
<dbReference type="Proteomes" id="UP001458880">
    <property type="component" value="Unassembled WGS sequence"/>
</dbReference>
<evidence type="ECO:0000313" key="5">
    <source>
        <dbReference type="Proteomes" id="UP001458880"/>
    </source>
</evidence>
<evidence type="ECO:0000256" key="2">
    <source>
        <dbReference type="ARBA" id="ARBA00022676"/>
    </source>
</evidence>
<dbReference type="AlphaFoldDB" id="A0AAW1ME95"/>
<dbReference type="GO" id="GO:0008194">
    <property type="term" value="F:UDP-glycosyltransferase activity"/>
    <property type="evidence" value="ECO:0007669"/>
    <property type="project" value="InterPro"/>
</dbReference>
<evidence type="ECO:0000256" key="3">
    <source>
        <dbReference type="ARBA" id="ARBA00022679"/>
    </source>
</evidence>
<organism evidence="4 5">
    <name type="scientific">Popillia japonica</name>
    <name type="common">Japanese beetle</name>
    <dbReference type="NCBI Taxonomy" id="7064"/>
    <lineage>
        <taxon>Eukaryota</taxon>
        <taxon>Metazoa</taxon>
        <taxon>Ecdysozoa</taxon>
        <taxon>Arthropoda</taxon>
        <taxon>Hexapoda</taxon>
        <taxon>Insecta</taxon>
        <taxon>Pterygota</taxon>
        <taxon>Neoptera</taxon>
        <taxon>Endopterygota</taxon>
        <taxon>Coleoptera</taxon>
        <taxon>Polyphaga</taxon>
        <taxon>Scarabaeiformia</taxon>
        <taxon>Scarabaeidae</taxon>
        <taxon>Rutelinae</taxon>
        <taxon>Popillia</taxon>
    </lineage>
</organism>
<proteinExistence type="inferred from homology"/>
<dbReference type="FunFam" id="3.40.50.2000:FF:000050">
    <property type="entry name" value="UDP-glucuronosyltransferase"/>
    <property type="match status" value="1"/>
</dbReference>
<sequence>MKERFGEDIPPVADYENRVVGLLLTNYDPLLDFPEPVPPQIIPVGGVNARPPKELPQDLQEILDNSKDGVIFFSLGTNVDLSFSSRDTKNKFLNAFSKLKETVLWKYTGDDLVGASKNVIIRKWYPQNDILAHKNVKIFITHNGALSTHEAMYHGVPTVGIPLFMDQINNAKKMESKGLGKSIDFHKFTSEKLYRAIEEVLQNPKYKENMQKLSRQFKDRLETPLERAVFWIEYTLRHKDVKSISHRIWHEQLIGGLVEKGHNITLVSYAEPKLKSDNFTVIKIAGVMEVLADKLGDVINPEATVIGSIHNLWTKYIIPLAELDMKSDALKTILDYPKDKFDLIIFDVFNSQHLYPLVHYFGDPPVVVLRVSPFGLPPSVFDTMGSHSYSYYPMYTSTDTDQMGGY</sequence>
<dbReference type="SUPFAM" id="SSF53756">
    <property type="entry name" value="UDP-Glycosyltransferase/glycogen phosphorylase"/>
    <property type="match status" value="2"/>
</dbReference>
<comment type="similarity">
    <text evidence="1">Belongs to the UDP-glycosyltransferase family.</text>
</comment>
<dbReference type="PANTHER" id="PTHR48043:SF159">
    <property type="entry name" value="EG:EG0003.4 PROTEIN-RELATED"/>
    <property type="match status" value="1"/>
</dbReference>
<comment type="caution">
    <text evidence="4">The sequence shown here is derived from an EMBL/GenBank/DDBJ whole genome shotgun (WGS) entry which is preliminary data.</text>
</comment>
<gene>
    <name evidence="4" type="ORF">QE152_g6683</name>
</gene>
<evidence type="ECO:0000256" key="1">
    <source>
        <dbReference type="ARBA" id="ARBA00009995"/>
    </source>
</evidence>
<protein>
    <submittedName>
        <fullName evidence="4">UDP-glucoronosyl and UDP-glucosyl transferase</fullName>
    </submittedName>
</protein>
<name>A0AAW1ME95_POPJA</name>
<dbReference type="PANTHER" id="PTHR48043">
    <property type="entry name" value="EG:EG0003.4 PROTEIN-RELATED"/>
    <property type="match status" value="1"/>
</dbReference>
<reference evidence="4 5" key="1">
    <citation type="journal article" date="2024" name="BMC Genomics">
        <title>De novo assembly and annotation of Popillia japonica's genome with initial clues to its potential as an invasive pest.</title>
        <authorList>
            <person name="Cucini C."/>
            <person name="Boschi S."/>
            <person name="Funari R."/>
            <person name="Cardaioli E."/>
            <person name="Iannotti N."/>
            <person name="Marturano G."/>
            <person name="Paoli F."/>
            <person name="Bruttini M."/>
            <person name="Carapelli A."/>
            <person name="Frati F."/>
            <person name="Nardi F."/>
        </authorList>
    </citation>
    <scope>NUCLEOTIDE SEQUENCE [LARGE SCALE GENOMIC DNA]</scope>
    <source>
        <strain evidence="4">DMR45628</strain>
    </source>
</reference>
<keyword evidence="2" id="KW-0328">Glycosyltransferase</keyword>
<dbReference type="InterPro" id="IPR050271">
    <property type="entry name" value="UDP-glycosyltransferase"/>
</dbReference>
<dbReference type="InterPro" id="IPR002213">
    <property type="entry name" value="UDP_glucos_trans"/>
</dbReference>
<dbReference type="EMBL" id="JASPKY010000046">
    <property type="protein sequence ID" value="KAK9745650.1"/>
    <property type="molecule type" value="Genomic_DNA"/>
</dbReference>
<evidence type="ECO:0000313" key="4">
    <source>
        <dbReference type="EMBL" id="KAK9745650.1"/>
    </source>
</evidence>
<keyword evidence="5" id="KW-1185">Reference proteome</keyword>
<accession>A0AAW1ME95</accession>
<dbReference type="Pfam" id="PF00201">
    <property type="entry name" value="UDPGT"/>
    <property type="match status" value="1"/>
</dbReference>
<dbReference type="CDD" id="cd03784">
    <property type="entry name" value="GT1_Gtf-like"/>
    <property type="match status" value="1"/>
</dbReference>
<keyword evidence="3 4" id="KW-0808">Transferase</keyword>